<keyword evidence="2" id="KW-1185">Reference proteome</keyword>
<sequence>MLTREERDDLATVISILFDDNELRTLKHSFNERTLNTVELAMEELIKCNARMKELVTGLTMGISVFTRGWLKQSLDKIAQALRDRQLEFDGMACRNQVNINFRMEVYRSAL</sequence>
<dbReference type="EMBL" id="CP152380">
    <property type="protein sequence ID" value="XAF53066.1"/>
    <property type="molecule type" value="Genomic_DNA"/>
</dbReference>
<organism evidence="1 2">
    <name type="scientific">Marinobacter alkaliphilus</name>
    <dbReference type="NCBI Taxonomy" id="254719"/>
    <lineage>
        <taxon>Bacteria</taxon>
        <taxon>Pseudomonadati</taxon>
        <taxon>Pseudomonadota</taxon>
        <taxon>Gammaproteobacteria</taxon>
        <taxon>Pseudomonadales</taxon>
        <taxon>Marinobacteraceae</taxon>
        <taxon>Marinobacter</taxon>
    </lineage>
</organism>
<accession>A0ABZ3E080</accession>
<gene>
    <name evidence="1" type="ORF">AAGT77_14230</name>
</gene>
<dbReference type="Proteomes" id="UP001445268">
    <property type="component" value="Chromosome"/>
</dbReference>
<protein>
    <submittedName>
        <fullName evidence="1">Uncharacterized protein</fullName>
    </submittedName>
</protein>
<evidence type="ECO:0000313" key="1">
    <source>
        <dbReference type="EMBL" id="XAF53066.1"/>
    </source>
</evidence>
<name>A0ABZ3E080_9GAMM</name>
<proteinExistence type="predicted"/>
<reference evidence="1 2" key="1">
    <citation type="submission" date="2024-04" db="EMBL/GenBank/DDBJ databases">
        <title>Marinobacter sp. SBY-1.</title>
        <authorList>
            <person name="Pan C."/>
        </authorList>
    </citation>
    <scope>NUCLEOTIDE SEQUENCE [LARGE SCALE GENOMIC DNA]</scope>
    <source>
        <strain evidence="1 2">SBY-1</strain>
    </source>
</reference>
<evidence type="ECO:0000313" key="2">
    <source>
        <dbReference type="Proteomes" id="UP001445268"/>
    </source>
</evidence>
<dbReference type="RefSeq" id="WP_342630991.1">
    <property type="nucleotide sequence ID" value="NZ_CP152380.1"/>
</dbReference>